<dbReference type="GO" id="GO:0005634">
    <property type="term" value="C:nucleus"/>
    <property type="evidence" value="ECO:0007669"/>
    <property type="project" value="TreeGrafter"/>
</dbReference>
<sequence length="176" mass="20820">MMKHYNDEGNGKMTNVMIPNFVEFIEADSVVKIRWEHKEAKLVDSNDREISLLEVLPVLKDKCTRKKLFGETLEEEAKIYQFVEWSLRFGPDLQGDQAATALKELNSFLENRVYLTQHRLTLADVVAFYTVHSLIAKLTYYEKERYVHVSRWYNLIQHTPVKMKLLEVKFSRSKLY</sequence>
<dbReference type="Gene3D" id="1.20.1050.10">
    <property type="match status" value="1"/>
</dbReference>
<dbReference type="SUPFAM" id="SSF47616">
    <property type="entry name" value="GST C-terminal domain-like"/>
    <property type="match status" value="1"/>
</dbReference>
<protein>
    <recommendedName>
        <fullName evidence="1">GST C-terminal domain-containing protein</fullName>
    </recommendedName>
</protein>
<dbReference type="EnsemblMetazoa" id="XM_022802452">
    <property type="protein sequence ID" value="XP_022658187"/>
    <property type="gene ID" value="LOC111249090"/>
</dbReference>
<proteinExistence type="predicted"/>
<name>A0A7M7M8S4_VARDE</name>
<dbReference type="InterPro" id="IPR036282">
    <property type="entry name" value="Glutathione-S-Trfase_C_sf"/>
</dbReference>
<dbReference type="GO" id="GO:0043517">
    <property type="term" value="P:positive regulation of DNA damage response, signal transduction by p53 class mediator"/>
    <property type="evidence" value="ECO:0007669"/>
    <property type="project" value="InterPro"/>
</dbReference>
<reference evidence="2" key="1">
    <citation type="submission" date="2021-01" db="UniProtKB">
        <authorList>
            <consortium name="EnsemblMetazoa"/>
        </authorList>
    </citation>
    <scope>IDENTIFICATION</scope>
</reference>
<dbReference type="InterPro" id="IPR042450">
    <property type="entry name" value="EEF1E1"/>
</dbReference>
<dbReference type="PROSITE" id="PS50405">
    <property type="entry name" value="GST_CTER"/>
    <property type="match status" value="1"/>
</dbReference>
<dbReference type="PANTHER" id="PTHR44490">
    <property type="entry name" value="EUKARYOTIC TRANSLATION ELONGATION FACTOR 1 EPSILON-1"/>
    <property type="match status" value="1"/>
</dbReference>
<organism evidence="2 3">
    <name type="scientific">Varroa destructor</name>
    <name type="common">Honeybee mite</name>
    <dbReference type="NCBI Taxonomy" id="109461"/>
    <lineage>
        <taxon>Eukaryota</taxon>
        <taxon>Metazoa</taxon>
        <taxon>Ecdysozoa</taxon>
        <taxon>Arthropoda</taxon>
        <taxon>Chelicerata</taxon>
        <taxon>Arachnida</taxon>
        <taxon>Acari</taxon>
        <taxon>Parasitiformes</taxon>
        <taxon>Mesostigmata</taxon>
        <taxon>Gamasina</taxon>
        <taxon>Dermanyssoidea</taxon>
        <taxon>Varroidae</taxon>
        <taxon>Varroa</taxon>
    </lineage>
</organism>
<evidence type="ECO:0000313" key="3">
    <source>
        <dbReference type="Proteomes" id="UP000594260"/>
    </source>
</evidence>
<dbReference type="PANTHER" id="PTHR44490:SF1">
    <property type="entry name" value="EUKARYOTIC TRANSLATION ELONGATION FACTOR 1 EPSILON-1"/>
    <property type="match status" value="1"/>
</dbReference>
<dbReference type="GeneID" id="111249090"/>
<dbReference type="RefSeq" id="XP_022658187.1">
    <property type="nucleotide sequence ID" value="XM_022802452.1"/>
</dbReference>
<dbReference type="Proteomes" id="UP000594260">
    <property type="component" value="Unplaced"/>
</dbReference>
<accession>A0A7M7M8S4</accession>
<feature type="domain" description="GST C-terminal" evidence="1">
    <location>
        <begin position="25"/>
        <end position="175"/>
    </location>
</feature>
<dbReference type="InterPro" id="IPR053836">
    <property type="entry name" value="Arc1-like_N"/>
</dbReference>
<dbReference type="AlphaFoldDB" id="A0A7M7M8S4"/>
<evidence type="ECO:0000313" key="2">
    <source>
        <dbReference type="EnsemblMetazoa" id="XP_022658187"/>
    </source>
</evidence>
<dbReference type="GO" id="GO:0017101">
    <property type="term" value="C:aminoacyl-tRNA synthetase multienzyme complex"/>
    <property type="evidence" value="ECO:0007669"/>
    <property type="project" value="InterPro"/>
</dbReference>
<dbReference type="Pfam" id="PF21972">
    <property type="entry name" value="Arc1p_N_like"/>
    <property type="match status" value="1"/>
</dbReference>
<dbReference type="CTD" id="246507"/>
<dbReference type="InterPro" id="IPR010987">
    <property type="entry name" value="Glutathione-S-Trfase_C-like"/>
</dbReference>
<evidence type="ECO:0000259" key="1">
    <source>
        <dbReference type="PROSITE" id="PS50405"/>
    </source>
</evidence>
<keyword evidence="3" id="KW-1185">Reference proteome</keyword>
<dbReference type="GO" id="GO:0005737">
    <property type="term" value="C:cytoplasm"/>
    <property type="evidence" value="ECO:0007669"/>
    <property type="project" value="TreeGrafter"/>
</dbReference>